<dbReference type="EMBL" id="HACA01021020">
    <property type="protein sequence ID" value="CDW38381.1"/>
    <property type="molecule type" value="Transcribed_RNA"/>
</dbReference>
<proteinExistence type="predicted"/>
<organism evidence="1">
    <name type="scientific">Lepeophtheirus salmonis</name>
    <name type="common">Salmon louse</name>
    <name type="synonym">Caligus salmonis</name>
    <dbReference type="NCBI Taxonomy" id="72036"/>
    <lineage>
        <taxon>Eukaryota</taxon>
        <taxon>Metazoa</taxon>
        <taxon>Ecdysozoa</taxon>
        <taxon>Arthropoda</taxon>
        <taxon>Crustacea</taxon>
        <taxon>Multicrustacea</taxon>
        <taxon>Hexanauplia</taxon>
        <taxon>Copepoda</taxon>
        <taxon>Siphonostomatoida</taxon>
        <taxon>Caligidae</taxon>
        <taxon>Lepeophtheirus</taxon>
    </lineage>
</organism>
<sequence length="55" mass="6776">MISRDFASVWSFSNRELPCLLHVLWWIINGNQIEFMVRLFRWYYLTQINIRGQNV</sequence>
<accession>A0A0K2UL50</accession>
<protein>
    <submittedName>
        <fullName evidence="1">Uncharacterized protein</fullName>
    </submittedName>
</protein>
<feature type="non-terminal residue" evidence="1">
    <location>
        <position position="55"/>
    </location>
</feature>
<evidence type="ECO:0000313" key="1">
    <source>
        <dbReference type="EMBL" id="CDW38381.1"/>
    </source>
</evidence>
<name>A0A0K2UL50_LEPSM</name>
<reference evidence="1" key="1">
    <citation type="submission" date="2014-05" db="EMBL/GenBank/DDBJ databases">
        <authorList>
            <person name="Chronopoulou M."/>
        </authorList>
    </citation>
    <scope>NUCLEOTIDE SEQUENCE</scope>
    <source>
        <tissue evidence="1">Whole organism</tissue>
    </source>
</reference>
<dbReference type="AlphaFoldDB" id="A0A0K2UL50"/>